<accession>A0A167T4D7</accession>
<dbReference type="AlphaFoldDB" id="A0A167T4D7"/>
<sequence>MRATAALLAPGGHSRWCARRPTTSCSPRALKPCTRIKVLRGGLACIVGGLEKLDRGTVRKVCNYWGKKR</sequence>
<organism evidence="1 2">
    <name type="scientific">Athelia psychrophila</name>
    <dbReference type="NCBI Taxonomy" id="1759441"/>
    <lineage>
        <taxon>Eukaryota</taxon>
        <taxon>Fungi</taxon>
        <taxon>Dikarya</taxon>
        <taxon>Basidiomycota</taxon>
        <taxon>Agaricomycotina</taxon>
        <taxon>Agaricomycetes</taxon>
        <taxon>Agaricomycetidae</taxon>
        <taxon>Atheliales</taxon>
        <taxon>Atheliaceae</taxon>
        <taxon>Athelia</taxon>
    </lineage>
</organism>
<dbReference type="Proteomes" id="UP000076532">
    <property type="component" value="Unassembled WGS sequence"/>
</dbReference>
<keyword evidence="2" id="KW-1185">Reference proteome</keyword>
<proteinExistence type="predicted"/>
<name>A0A167T4D7_9AGAM</name>
<gene>
    <name evidence="1" type="ORF">FIBSPDRAFT_880243</name>
</gene>
<evidence type="ECO:0000313" key="1">
    <source>
        <dbReference type="EMBL" id="KZP02549.1"/>
    </source>
</evidence>
<dbReference type="EMBL" id="KV418472">
    <property type="protein sequence ID" value="KZP02549.1"/>
    <property type="molecule type" value="Genomic_DNA"/>
</dbReference>
<protein>
    <submittedName>
        <fullName evidence="1">Uncharacterized protein</fullName>
    </submittedName>
</protein>
<reference evidence="1 2" key="1">
    <citation type="journal article" date="2016" name="Mol. Biol. Evol.">
        <title>Comparative Genomics of Early-Diverging Mushroom-Forming Fungi Provides Insights into the Origins of Lignocellulose Decay Capabilities.</title>
        <authorList>
            <person name="Nagy L.G."/>
            <person name="Riley R."/>
            <person name="Tritt A."/>
            <person name="Adam C."/>
            <person name="Daum C."/>
            <person name="Floudas D."/>
            <person name="Sun H."/>
            <person name="Yadav J.S."/>
            <person name="Pangilinan J."/>
            <person name="Larsson K.H."/>
            <person name="Matsuura K."/>
            <person name="Barry K."/>
            <person name="Labutti K."/>
            <person name="Kuo R."/>
            <person name="Ohm R.A."/>
            <person name="Bhattacharya S.S."/>
            <person name="Shirouzu T."/>
            <person name="Yoshinaga Y."/>
            <person name="Martin F.M."/>
            <person name="Grigoriev I.V."/>
            <person name="Hibbett D.S."/>
        </authorList>
    </citation>
    <scope>NUCLEOTIDE SEQUENCE [LARGE SCALE GENOMIC DNA]</scope>
    <source>
        <strain evidence="1 2">CBS 109695</strain>
    </source>
</reference>
<evidence type="ECO:0000313" key="2">
    <source>
        <dbReference type="Proteomes" id="UP000076532"/>
    </source>
</evidence>